<dbReference type="SUPFAM" id="SSF47819">
    <property type="entry name" value="HRDC-like"/>
    <property type="match status" value="1"/>
</dbReference>
<dbReference type="Gene3D" id="1.10.150.80">
    <property type="entry name" value="HRDC domain"/>
    <property type="match status" value="1"/>
</dbReference>
<evidence type="ECO:0000313" key="11">
    <source>
        <dbReference type="EMBL" id="EGV66566.1"/>
    </source>
</evidence>
<dbReference type="AlphaFoldDB" id="G3AWL9"/>
<organism evidence="12">
    <name type="scientific">Candida tenuis (strain ATCC 10573 / BCRC 21748 / CBS 615 / JCM 9827 / NBRC 10315 / NRRL Y-1498 / VKM Y-70)</name>
    <name type="common">Yeast</name>
    <name type="synonym">Yamadazyma tenuis</name>
    <dbReference type="NCBI Taxonomy" id="590646"/>
    <lineage>
        <taxon>Eukaryota</taxon>
        <taxon>Fungi</taxon>
        <taxon>Dikarya</taxon>
        <taxon>Ascomycota</taxon>
        <taxon>Saccharomycotina</taxon>
        <taxon>Pichiomycetes</taxon>
        <taxon>Debaryomycetaceae</taxon>
        <taxon>Yamadazyma</taxon>
    </lineage>
</organism>
<dbReference type="CDD" id="cd06147">
    <property type="entry name" value="Rrp6p_like_exo"/>
    <property type="match status" value="1"/>
</dbReference>
<dbReference type="InterPro" id="IPR036397">
    <property type="entry name" value="RNaseH_sf"/>
</dbReference>
<dbReference type="GO" id="GO:0071036">
    <property type="term" value="P:nuclear polyadenylation-dependent snoRNA catabolic process"/>
    <property type="evidence" value="ECO:0007669"/>
    <property type="project" value="TreeGrafter"/>
</dbReference>
<dbReference type="Pfam" id="PF00570">
    <property type="entry name" value="HRDC"/>
    <property type="match status" value="1"/>
</dbReference>
<protein>
    <recommendedName>
        <fullName evidence="10">HRDC domain-containing protein</fullName>
    </recommendedName>
</protein>
<evidence type="ECO:0000256" key="6">
    <source>
        <dbReference type="ARBA" id="ARBA00022839"/>
    </source>
</evidence>
<evidence type="ECO:0000256" key="3">
    <source>
        <dbReference type="ARBA" id="ARBA00022722"/>
    </source>
</evidence>
<name>G3AWL9_CANTC</name>
<dbReference type="GO" id="GO:0071040">
    <property type="term" value="P:nuclear polyadenylation-dependent antisense transcript catabolic process"/>
    <property type="evidence" value="ECO:0007669"/>
    <property type="project" value="TreeGrafter"/>
</dbReference>
<dbReference type="PANTHER" id="PTHR12124">
    <property type="entry name" value="POLYMYOSITIS/SCLERODERMA AUTOANTIGEN-RELATED"/>
    <property type="match status" value="1"/>
</dbReference>
<dbReference type="OrthoDB" id="2250022at2759"/>
<dbReference type="HOGENOM" id="CLU_010129_3_2_1"/>
<gene>
    <name evidence="11" type="ORF">CANTEDRAFT_128954</name>
</gene>
<dbReference type="eggNOG" id="KOG2206">
    <property type="taxonomic scope" value="Eukaryota"/>
</dbReference>
<feature type="domain" description="HRDC" evidence="10">
    <location>
        <begin position="438"/>
        <end position="519"/>
    </location>
</feature>
<evidence type="ECO:0000256" key="9">
    <source>
        <dbReference type="SAM" id="MobiDB-lite"/>
    </source>
</evidence>
<dbReference type="InterPro" id="IPR002121">
    <property type="entry name" value="HRDC_dom"/>
</dbReference>
<keyword evidence="5" id="KW-0271">Exosome</keyword>
<dbReference type="GO" id="GO:0071035">
    <property type="term" value="P:nuclear polyadenylation-dependent rRNA catabolic process"/>
    <property type="evidence" value="ECO:0007669"/>
    <property type="project" value="TreeGrafter"/>
</dbReference>
<dbReference type="GO" id="GO:0071039">
    <property type="term" value="P:nuclear polyadenylation-dependent CUT catabolic process"/>
    <property type="evidence" value="ECO:0007669"/>
    <property type="project" value="TreeGrafter"/>
</dbReference>
<dbReference type="GO" id="GO:0003727">
    <property type="term" value="F:single-stranded RNA binding"/>
    <property type="evidence" value="ECO:0007669"/>
    <property type="project" value="TreeGrafter"/>
</dbReference>
<dbReference type="GO" id="GO:0000166">
    <property type="term" value="F:nucleotide binding"/>
    <property type="evidence" value="ECO:0007669"/>
    <property type="project" value="InterPro"/>
</dbReference>
<keyword evidence="4" id="KW-0378">Hydrolase</keyword>
<dbReference type="GO" id="GO:0071051">
    <property type="term" value="P:poly(A)-dependent snoRNA 3'-end processing"/>
    <property type="evidence" value="ECO:0007669"/>
    <property type="project" value="TreeGrafter"/>
</dbReference>
<dbReference type="SMART" id="SM00474">
    <property type="entry name" value="35EXOc"/>
    <property type="match status" value="1"/>
</dbReference>
<dbReference type="PANTHER" id="PTHR12124:SF47">
    <property type="entry name" value="EXOSOME COMPONENT 10"/>
    <property type="match status" value="1"/>
</dbReference>
<dbReference type="EMBL" id="GL996510">
    <property type="protein sequence ID" value="EGV66566.1"/>
    <property type="molecule type" value="Genomic_DNA"/>
</dbReference>
<sequence>MTKPVLELLHEDIIPSVVQNIRTAGALRANDIGFHKTLDSNLATRSREPDSSELDIKNDTELEGSNWKVITNTLDILFERADVLFDEIENKGSIDNSKTFTYLEESNNVIKDESKVIGKKMEKPQLEFSIPVDNSELNPFKPKLTSKPNALIPFEESVKLVQPENSDGSDIVDPPFYPHPYEYEIDNQPYRNSIISKCDPIPSNPWESTNAIWIDQPEQIDELVNELSNSSEIAVDLEHHDYRTYYGLVCLMQISTRKKDWIIDTLALRDDLQKLNVVFTNPQIVKVFHGAFMDIIWLQRDLGLYIVSLFDTYHASKKLGFPKFSLAYLLETFAKFKTSKKYQLADWRIRPLSTSMLAYARSDTHFLLNIFDHLKNKLIDQGNGKMQSVLHDSRLVAKRRFEYTKFRPLKGTSLVTCPVMSSNPLEPFLPIVVQYNIPYHIKPVVEVLYNWRDNLARQFDESVRYIMSNQALALLATLSRPVDPKKILSIPTFITDFIRKNADELAFLINNILDRLENSDWELSEAMKPHTSTTKYPSDNQINKTTPDSIKLQNEIFDNIWNENNQLLKSSKLFNEVQEHILSVKFSNGLVSITMDEAVKRVSAKNEEFRKIYDFKKPKILEPRIQSMTDIETPTVQPEVEIPKQSVDESAGEHKDDIITLRKPKRTKTRGFKRQSDDGEPVFDYSGADNLMNSNKKSDNARHKKKKFDPYSKTSVGPRGARSGNRVHGGRSTTFKN</sequence>
<evidence type="ECO:0000256" key="8">
    <source>
        <dbReference type="ARBA" id="ARBA00043957"/>
    </source>
</evidence>
<dbReference type="Proteomes" id="UP000000707">
    <property type="component" value="Unassembled WGS sequence"/>
</dbReference>
<dbReference type="GO" id="GO:0000175">
    <property type="term" value="F:3'-5'-RNA exonuclease activity"/>
    <property type="evidence" value="ECO:0007669"/>
    <property type="project" value="InterPro"/>
</dbReference>
<dbReference type="STRING" id="590646.G3AWL9"/>
<dbReference type="Pfam" id="PF01612">
    <property type="entry name" value="DNA_pol_A_exo1"/>
    <property type="match status" value="1"/>
</dbReference>
<keyword evidence="12" id="KW-1185">Reference proteome</keyword>
<evidence type="ECO:0000313" key="12">
    <source>
        <dbReference type="Proteomes" id="UP000000707"/>
    </source>
</evidence>
<dbReference type="InterPro" id="IPR002562">
    <property type="entry name" value="3'-5'_exonuclease_dom"/>
</dbReference>
<dbReference type="GO" id="GO:0071038">
    <property type="term" value="P:TRAMP-dependent tRNA surveillance pathway"/>
    <property type="evidence" value="ECO:0007669"/>
    <property type="project" value="TreeGrafter"/>
</dbReference>
<evidence type="ECO:0000256" key="1">
    <source>
        <dbReference type="ARBA" id="ARBA00004123"/>
    </source>
</evidence>
<feature type="compositionally biased region" description="Basic and acidic residues" evidence="9">
    <location>
        <begin position="651"/>
        <end position="660"/>
    </location>
</feature>
<feature type="compositionally biased region" description="Basic residues" evidence="9">
    <location>
        <begin position="662"/>
        <end position="673"/>
    </location>
</feature>
<comment type="subcellular location">
    <subcellularLocation>
        <location evidence="1">Nucleus</location>
    </subcellularLocation>
</comment>
<dbReference type="InterPro" id="IPR045092">
    <property type="entry name" value="Rrp6-like"/>
</dbReference>
<dbReference type="InterPro" id="IPR012337">
    <property type="entry name" value="RNaseH-like_sf"/>
</dbReference>
<dbReference type="SMART" id="SM00341">
    <property type="entry name" value="HRDC"/>
    <property type="match status" value="1"/>
</dbReference>
<evidence type="ECO:0000256" key="7">
    <source>
        <dbReference type="ARBA" id="ARBA00023242"/>
    </source>
</evidence>
<dbReference type="InterPro" id="IPR010997">
    <property type="entry name" value="HRDC-like_sf"/>
</dbReference>
<dbReference type="InterPro" id="IPR044876">
    <property type="entry name" value="HRDC_dom_sf"/>
</dbReference>
<comment type="similarity">
    <text evidence="8">Belongs to the exosome component 10/RRP6 family.</text>
</comment>
<dbReference type="SUPFAM" id="SSF53098">
    <property type="entry name" value="Ribonuclease H-like"/>
    <property type="match status" value="1"/>
</dbReference>
<keyword evidence="7" id="KW-0539">Nucleus</keyword>
<evidence type="ECO:0000256" key="5">
    <source>
        <dbReference type="ARBA" id="ARBA00022835"/>
    </source>
</evidence>
<dbReference type="GO" id="GO:0071044">
    <property type="term" value="P:histone mRNA catabolic process"/>
    <property type="evidence" value="ECO:0007669"/>
    <property type="project" value="TreeGrafter"/>
</dbReference>
<evidence type="ECO:0000256" key="4">
    <source>
        <dbReference type="ARBA" id="ARBA00022801"/>
    </source>
</evidence>
<dbReference type="InterPro" id="IPR049559">
    <property type="entry name" value="Rrp6p-like_exo"/>
</dbReference>
<dbReference type="Gene3D" id="3.30.420.10">
    <property type="entry name" value="Ribonuclease H-like superfamily/Ribonuclease H"/>
    <property type="match status" value="1"/>
</dbReference>
<dbReference type="GO" id="GO:0000467">
    <property type="term" value="P:exonucleolytic trimming to generate mature 3'-end of 5.8S rRNA from tricistronic rRNA transcript (SSU-rRNA, 5.8S rRNA, LSU-rRNA)"/>
    <property type="evidence" value="ECO:0007669"/>
    <property type="project" value="InterPro"/>
</dbReference>
<dbReference type="FunFam" id="3.30.420.10:FF:000059">
    <property type="entry name" value="Exosome complex exonuclease Rrp6"/>
    <property type="match status" value="1"/>
</dbReference>
<accession>G3AWL9</accession>
<reference evidence="11 12" key="1">
    <citation type="journal article" date="2011" name="Proc. Natl. Acad. Sci. U.S.A.">
        <title>Comparative genomics of xylose-fermenting fungi for enhanced biofuel production.</title>
        <authorList>
            <person name="Wohlbach D.J."/>
            <person name="Kuo A."/>
            <person name="Sato T.K."/>
            <person name="Potts K.M."/>
            <person name="Salamov A.A."/>
            <person name="LaButti K.M."/>
            <person name="Sun H."/>
            <person name="Clum A."/>
            <person name="Pangilinan J.L."/>
            <person name="Lindquist E.A."/>
            <person name="Lucas S."/>
            <person name="Lapidus A."/>
            <person name="Jin M."/>
            <person name="Gunawan C."/>
            <person name="Balan V."/>
            <person name="Dale B.E."/>
            <person name="Jeffries T.W."/>
            <person name="Zinkel R."/>
            <person name="Barry K.W."/>
            <person name="Grigoriev I.V."/>
            <person name="Gasch A.P."/>
        </authorList>
    </citation>
    <scope>NUCLEOTIDE SEQUENCE [LARGE SCALE GENOMIC DNA]</scope>
    <source>
        <strain evidence="12">ATCC 10573 / BCRC 21748 / CBS 615 / JCM 9827 / NBRC 10315 / NRRL Y-1498 / VKM Y-70</strain>
    </source>
</reference>
<dbReference type="GO" id="GO:0005730">
    <property type="term" value="C:nucleolus"/>
    <property type="evidence" value="ECO:0007669"/>
    <property type="project" value="TreeGrafter"/>
</dbReference>
<keyword evidence="3" id="KW-0540">Nuclease</keyword>
<keyword evidence="6" id="KW-0269">Exonuclease</keyword>
<evidence type="ECO:0000256" key="2">
    <source>
        <dbReference type="ARBA" id="ARBA00022552"/>
    </source>
</evidence>
<evidence type="ECO:0000259" key="10">
    <source>
        <dbReference type="PROSITE" id="PS50967"/>
    </source>
</evidence>
<dbReference type="PROSITE" id="PS50967">
    <property type="entry name" value="HRDC"/>
    <property type="match status" value="1"/>
</dbReference>
<feature type="region of interest" description="Disordered" evidence="9">
    <location>
        <begin position="628"/>
        <end position="737"/>
    </location>
</feature>
<dbReference type="GO" id="GO:0000176">
    <property type="term" value="C:nuclear exosome (RNase complex)"/>
    <property type="evidence" value="ECO:0007669"/>
    <property type="project" value="TreeGrafter"/>
</dbReference>
<keyword evidence="2" id="KW-0698">rRNA processing</keyword>
<dbReference type="GO" id="GO:0071037">
    <property type="term" value="P:nuclear polyadenylation-dependent snRNA catabolic process"/>
    <property type="evidence" value="ECO:0007669"/>
    <property type="project" value="TreeGrafter"/>
</dbReference>
<proteinExistence type="inferred from homology"/>